<dbReference type="EnsemblPlants" id="LPERR03G30980.1">
    <property type="protein sequence ID" value="LPERR03G30980.1"/>
    <property type="gene ID" value="LPERR03G30980"/>
</dbReference>
<reference evidence="2 3" key="1">
    <citation type="submission" date="2012-08" db="EMBL/GenBank/DDBJ databases">
        <title>Oryza genome evolution.</title>
        <authorList>
            <person name="Wing R.A."/>
        </authorList>
    </citation>
    <scope>NUCLEOTIDE SEQUENCE</scope>
</reference>
<evidence type="ECO:0000313" key="3">
    <source>
        <dbReference type="Proteomes" id="UP000032180"/>
    </source>
</evidence>
<protein>
    <recommendedName>
        <fullName evidence="1">DUF1618 domain-containing protein</fullName>
    </recommendedName>
</protein>
<reference evidence="3" key="2">
    <citation type="submission" date="2013-12" db="EMBL/GenBank/DDBJ databases">
        <authorList>
            <person name="Yu Y."/>
            <person name="Lee S."/>
            <person name="de Baynast K."/>
            <person name="Wissotski M."/>
            <person name="Liu L."/>
            <person name="Talag J."/>
            <person name="Goicoechea J."/>
            <person name="Angelova A."/>
            <person name="Jetty R."/>
            <person name="Kudrna D."/>
            <person name="Golser W."/>
            <person name="Rivera L."/>
            <person name="Zhang J."/>
            <person name="Wing R."/>
        </authorList>
    </citation>
    <scope>NUCLEOTIDE SEQUENCE</scope>
</reference>
<dbReference type="PANTHER" id="PTHR33074">
    <property type="entry name" value="EXPRESSED PROTEIN-RELATED"/>
    <property type="match status" value="1"/>
</dbReference>
<dbReference type="InterPro" id="IPR011676">
    <property type="entry name" value="DUF1618"/>
</dbReference>
<dbReference type="HOGENOM" id="CLU_574119_0_0_1"/>
<dbReference type="AlphaFoldDB" id="A0A0D9VZX1"/>
<dbReference type="Gramene" id="LPERR03G30980.1">
    <property type="protein sequence ID" value="LPERR03G30980.1"/>
    <property type="gene ID" value="LPERR03G30980"/>
</dbReference>
<sequence length="476" mass="52547">MDVVVAVAGFVAVKSHVDVAEYATNHSLLTLDLPCEINRAWGFKGDDLGLDDDVDTKWLMRRAKLQARVADPPSLSYLTLTLRGDDKEKGIFPIIHTVDNNLIIFRYQFPESTDGAYIIYDTSKKELSMIPTLARPSEVAHTTRILVARHHAAAVDDGSYSLVLMGRMAVEEDKQPVVGEEEYEPVFSMQDVLFICPSSSSSSSLSPWELIKKAVLPDDWLADKAAFAARATFSFEGHAFWADLLHGVLFCRCSDLLSDQVQTVPFDYIDLPSDTFHPHSSMVACHEAYRTMGRAGNTIKFVSVNFRGCVKRGTPKITVWCPKSWVIECILDLRKMSLQNPLTNMTAMFPIATYCLPRPCLQLIPLRARSQLQTLQAISLLPPSPLFLFLLLLLRAALAAPAAFAFPAGKWSFAAIVAKKGTAPAVSGRVQPPAGRRVSPPSAGRQLCKIDPDGKIRKVVRCSYINDKNYGEASEG</sequence>
<accession>A0A0D9VZX1</accession>
<evidence type="ECO:0000259" key="1">
    <source>
        <dbReference type="Pfam" id="PF07762"/>
    </source>
</evidence>
<reference evidence="2" key="3">
    <citation type="submission" date="2015-04" db="UniProtKB">
        <authorList>
            <consortium name="EnsemblPlants"/>
        </authorList>
    </citation>
    <scope>IDENTIFICATION</scope>
</reference>
<name>A0A0D9VZX1_9ORYZ</name>
<feature type="domain" description="DUF1618" evidence="1">
    <location>
        <begin position="241"/>
        <end position="349"/>
    </location>
</feature>
<proteinExistence type="predicted"/>
<evidence type="ECO:0000313" key="2">
    <source>
        <dbReference type="EnsemblPlants" id="LPERR03G30980.1"/>
    </source>
</evidence>
<organism evidence="2 3">
    <name type="scientific">Leersia perrieri</name>
    <dbReference type="NCBI Taxonomy" id="77586"/>
    <lineage>
        <taxon>Eukaryota</taxon>
        <taxon>Viridiplantae</taxon>
        <taxon>Streptophyta</taxon>
        <taxon>Embryophyta</taxon>
        <taxon>Tracheophyta</taxon>
        <taxon>Spermatophyta</taxon>
        <taxon>Magnoliopsida</taxon>
        <taxon>Liliopsida</taxon>
        <taxon>Poales</taxon>
        <taxon>Poaceae</taxon>
        <taxon>BOP clade</taxon>
        <taxon>Oryzoideae</taxon>
        <taxon>Oryzeae</taxon>
        <taxon>Oryzinae</taxon>
        <taxon>Leersia</taxon>
    </lineage>
</organism>
<dbReference type="Proteomes" id="UP000032180">
    <property type="component" value="Chromosome 3"/>
</dbReference>
<dbReference type="Pfam" id="PF07762">
    <property type="entry name" value="DUF1618"/>
    <property type="match status" value="1"/>
</dbReference>
<keyword evidence="3" id="KW-1185">Reference proteome</keyword>